<dbReference type="VEuPathDB" id="FungiDB:CDV56_101013"/>
<reference evidence="2" key="1">
    <citation type="submission" date="2018-08" db="EMBL/GenBank/DDBJ databases">
        <title>Draft genome sequence of azole-resistant Aspergillus thermomutatus (Neosartorya pseudofischeri) strain HMR AF 39, isolated from a human nasal aspirate.</title>
        <authorList>
            <person name="Parent-Michaud M."/>
            <person name="Dufresne P.J."/>
            <person name="Fournier E."/>
            <person name="Martineau C."/>
            <person name="Moreira S."/>
            <person name="Perkins V."/>
            <person name="De Repentigny L."/>
            <person name="Dufresne S.F."/>
        </authorList>
    </citation>
    <scope>NUCLEOTIDE SEQUENCE [LARGE SCALE GENOMIC DNA]</scope>
    <source>
        <strain evidence="2">HMR AF 39</strain>
    </source>
</reference>
<feature type="region of interest" description="Disordered" evidence="1">
    <location>
        <begin position="1"/>
        <end position="32"/>
    </location>
</feature>
<name>A0A397G0A5_ASPTH</name>
<feature type="compositionally biased region" description="Basic and acidic residues" evidence="1">
    <location>
        <begin position="100"/>
        <end position="131"/>
    </location>
</feature>
<proteinExistence type="predicted"/>
<feature type="compositionally biased region" description="Polar residues" evidence="1">
    <location>
        <begin position="226"/>
        <end position="245"/>
    </location>
</feature>
<gene>
    <name evidence="2" type="ORF">CDV56_101013</name>
</gene>
<sequence length="567" mass="64602">MTLSSKNTVSPWPSEITETSQRGDFDRSWEIPDSGDEAAVQLFKNLRRQKEIPLPRQALDDMDQHQGVQQVPTQAALPQPLSNITPRNQPSDKQYPTERQLVKAEHQPVEAERQPVEAERQPVEAERQPVEAERQLVGWREDVITTRAGSLSLPSMQVVRPALGAHPTLGSRQGGTAEEPICIEESDDDSNSSHKHSPQLKREPSLLQFPGRRSISQSQRRPSDSTSINSRISLLETTRANQQRDTSTHSSERLMPPPPRAGHSYDPAQESMERLLVRLFGNPEWPRGELGIPANGEHRARTNTYLPKPKLEASTRGSSLVRLPSIGTPVGEDESIREDRDHLDDIERRIRAAMENVRVADRYGRLSQRGRHRRLRLRWTKRDLDWLIRKVDENGPEWQLIWELNREGMPVIHPRRTPVDDKDKGMIYKKDQIRRGIPMLTTWRRVPVRERDIQAAAVYRVQNALREGPQFSGMFNLEQIKVRSIQQRIGKSEWPLEEEALVNRLLKASNVEECEVFNDLEPPDNSDDAATDSNVKDHHEQGDTGADNNTEKQLTPGDQGADGDKEK</sequence>
<evidence type="ECO:0000313" key="3">
    <source>
        <dbReference type="Proteomes" id="UP000215305"/>
    </source>
</evidence>
<protein>
    <submittedName>
        <fullName evidence="2">Uncharacterized protein</fullName>
    </submittedName>
</protein>
<feature type="compositionally biased region" description="Polar residues" evidence="1">
    <location>
        <begin position="80"/>
        <end position="94"/>
    </location>
</feature>
<dbReference type="AlphaFoldDB" id="A0A397G0A5"/>
<comment type="caution">
    <text evidence="2">The sequence shown here is derived from an EMBL/GenBank/DDBJ whole genome shotgun (WGS) entry which is preliminary data.</text>
</comment>
<feature type="compositionally biased region" description="Acidic residues" evidence="1">
    <location>
        <begin position="518"/>
        <end position="530"/>
    </location>
</feature>
<feature type="region of interest" description="Disordered" evidence="1">
    <location>
        <begin position="184"/>
        <end position="265"/>
    </location>
</feature>
<dbReference type="GeneID" id="38122987"/>
<dbReference type="EMBL" id="NKHU02000408">
    <property type="protein sequence ID" value="RHZ43489.1"/>
    <property type="molecule type" value="Genomic_DNA"/>
</dbReference>
<feature type="region of interest" description="Disordered" evidence="1">
    <location>
        <begin position="518"/>
        <end position="567"/>
    </location>
</feature>
<feature type="compositionally biased region" description="Polar residues" evidence="1">
    <location>
        <begin position="1"/>
        <end position="20"/>
    </location>
</feature>
<organism evidence="2 3">
    <name type="scientific">Aspergillus thermomutatus</name>
    <name type="common">Neosartorya pseudofischeri</name>
    <dbReference type="NCBI Taxonomy" id="41047"/>
    <lineage>
        <taxon>Eukaryota</taxon>
        <taxon>Fungi</taxon>
        <taxon>Dikarya</taxon>
        <taxon>Ascomycota</taxon>
        <taxon>Pezizomycotina</taxon>
        <taxon>Eurotiomycetes</taxon>
        <taxon>Eurotiomycetidae</taxon>
        <taxon>Eurotiales</taxon>
        <taxon>Aspergillaceae</taxon>
        <taxon>Aspergillus</taxon>
        <taxon>Aspergillus subgen. Fumigati</taxon>
    </lineage>
</organism>
<dbReference type="RefSeq" id="XP_026609833.1">
    <property type="nucleotide sequence ID" value="XM_026754632.1"/>
</dbReference>
<dbReference type="Proteomes" id="UP000215305">
    <property type="component" value="Unassembled WGS sequence"/>
</dbReference>
<feature type="region of interest" description="Disordered" evidence="1">
    <location>
        <begin position="62"/>
        <end position="131"/>
    </location>
</feature>
<evidence type="ECO:0000256" key="1">
    <source>
        <dbReference type="SAM" id="MobiDB-lite"/>
    </source>
</evidence>
<feature type="compositionally biased region" description="Basic and acidic residues" evidence="1">
    <location>
        <begin position="21"/>
        <end position="30"/>
    </location>
</feature>
<accession>A0A397G0A5</accession>
<evidence type="ECO:0000313" key="2">
    <source>
        <dbReference type="EMBL" id="RHZ43489.1"/>
    </source>
</evidence>
<keyword evidence="3" id="KW-1185">Reference proteome</keyword>